<dbReference type="CDD" id="cd00200">
    <property type="entry name" value="WD40"/>
    <property type="match status" value="1"/>
</dbReference>
<feature type="repeat" description="WD" evidence="3">
    <location>
        <begin position="368"/>
        <end position="410"/>
    </location>
</feature>
<keyword evidence="1 3" id="KW-0853">WD repeat</keyword>
<reference evidence="6" key="1">
    <citation type="submission" date="2011-12" db="EMBL/GenBank/DDBJ databases">
        <title>The Draft Genome of Lepisosteus oculatus.</title>
        <authorList>
            <consortium name="The Broad Institute Genome Assembly &amp; Analysis Group"/>
            <consortium name="Computational R&amp;D Group"/>
            <consortium name="and Sequencing Platform"/>
            <person name="Di Palma F."/>
            <person name="Alfoldi J."/>
            <person name="Johnson J."/>
            <person name="Berlin A."/>
            <person name="Gnerre S."/>
            <person name="Jaffe D."/>
            <person name="MacCallum I."/>
            <person name="Young S."/>
            <person name="Walker B.J."/>
            <person name="Lander E.S."/>
            <person name="Lindblad-Toh K."/>
        </authorList>
    </citation>
    <scope>NUCLEOTIDE SEQUENCE [LARGE SCALE GENOMIC DNA]</scope>
</reference>
<dbReference type="PROSITE" id="PS00678">
    <property type="entry name" value="WD_REPEATS_1"/>
    <property type="match status" value="2"/>
</dbReference>
<accession>W5N832</accession>
<feature type="region of interest" description="Disordered" evidence="4">
    <location>
        <begin position="304"/>
        <end position="328"/>
    </location>
</feature>
<dbReference type="SMART" id="SM00320">
    <property type="entry name" value="WD40"/>
    <property type="match status" value="11"/>
</dbReference>
<dbReference type="EMBL" id="AHAT01002111">
    <property type="status" value="NOT_ANNOTATED_CDS"/>
    <property type="molecule type" value="Genomic_DNA"/>
</dbReference>
<dbReference type="Ensembl" id="ENSLOCT00000016821.1">
    <property type="protein sequence ID" value="ENSLOCP00000016791.1"/>
    <property type="gene ID" value="ENSLOCG00000013618.1"/>
</dbReference>
<dbReference type="SUPFAM" id="SSF50978">
    <property type="entry name" value="WD40 repeat-like"/>
    <property type="match status" value="1"/>
</dbReference>
<evidence type="ECO:0000256" key="1">
    <source>
        <dbReference type="ARBA" id="ARBA00022574"/>
    </source>
</evidence>
<dbReference type="Proteomes" id="UP000018468">
    <property type="component" value="Linkage group LG4"/>
</dbReference>
<dbReference type="InterPro" id="IPR015943">
    <property type="entry name" value="WD40/YVTN_repeat-like_dom_sf"/>
</dbReference>
<feature type="repeat" description="WD" evidence="3">
    <location>
        <begin position="55"/>
        <end position="97"/>
    </location>
</feature>
<dbReference type="PANTHER" id="PTHR44464">
    <property type="entry name" value="WD REPEAT-CONTAINING PROTEIN 17"/>
    <property type="match status" value="1"/>
</dbReference>
<evidence type="ECO:0000256" key="4">
    <source>
        <dbReference type="SAM" id="MobiDB-lite"/>
    </source>
</evidence>
<dbReference type="GO" id="GO:0002088">
    <property type="term" value="P:lens development in camera-type eye"/>
    <property type="evidence" value="ECO:0007669"/>
    <property type="project" value="Ensembl"/>
</dbReference>
<dbReference type="InterPro" id="IPR036322">
    <property type="entry name" value="WD40_repeat_dom_sf"/>
</dbReference>
<dbReference type="InterPro" id="IPR020472">
    <property type="entry name" value="WD40_PAC1"/>
</dbReference>
<dbReference type="PRINTS" id="PR00320">
    <property type="entry name" value="GPROTEINBRPT"/>
</dbReference>
<proteinExistence type="predicted"/>
<dbReference type="Bgee" id="ENSLOCG00000013618">
    <property type="expression patterns" value="Expressed in camera-type eye and 2 other cell types or tissues"/>
</dbReference>
<dbReference type="GeneTree" id="ENSGT00940000158602"/>
<dbReference type="PANTHER" id="PTHR44464:SF1">
    <property type="entry name" value="WD REPEAT-CONTAINING PROTEIN 17"/>
    <property type="match status" value="1"/>
</dbReference>
<evidence type="ECO:0000313" key="6">
    <source>
        <dbReference type="Proteomes" id="UP000018468"/>
    </source>
</evidence>
<feature type="repeat" description="WD" evidence="3">
    <location>
        <begin position="541"/>
        <end position="583"/>
    </location>
</feature>
<evidence type="ECO:0000256" key="2">
    <source>
        <dbReference type="ARBA" id="ARBA00022737"/>
    </source>
</evidence>
<dbReference type="PROSITE" id="PS50082">
    <property type="entry name" value="WD_REPEATS_2"/>
    <property type="match status" value="4"/>
</dbReference>
<dbReference type="InterPro" id="IPR001680">
    <property type="entry name" value="WD40_rpt"/>
</dbReference>
<dbReference type="InterPro" id="IPR019775">
    <property type="entry name" value="WD40_repeat_CS"/>
</dbReference>
<keyword evidence="2" id="KW-0677">Repeat</keyword>
<dbReference type="eggNOG" id="KOG0271">
    <property type="taxonomic scope" value="Eukaryota"/>
</dbReference>
<dbReference type="PROSITE" id="PS50294">
    <property type="entry name" value="WD_REPEATS_REGION"/>
    <property type="match status" value="4"/>
</dbReference>
<dbReference type="OMA" id="GVFIWDI"/>
<feature type="repeat" description="WD" evidence="3">
    <location>
        <begin position="584"/>
        <end position="626"/>
    </location>
</feature>
<keyword evidence="6" id="KW-1185">Reference proteome</keyword>
<evidence type="ECO:0000256" key="3">
    <source>
        <dbReference type="PROSITE-ProRule" id="PRU00221"/>
    </source>
</evidence>
<feature type="compositionally biased region" description="Polar residues" evidence="4">
    <location>
        <begin position="307"/>
        <end position="324"/>
    </location>
</feature>
<protein>
    <submittedName>
        <fullName evidence="5">WD repeat domain 17</fullName>
    </submittedName>
</protein>
<dbReference type="InterPro" id="IPR011047">
    <property type="entry name" value="Quinoprotein_ADH-like_sf"/>
</dbReference>
<name>W5N832_LEPOC</name>
<evidence type="ECO:0000313" key="5">
    <source>
        <dbReference type="Ensembl" id="ENSLOCP00000016791.1"/>
    </source>
</evidence>
<dbReference type="SUPFAM" id="SSF50998">
    <property type="entry name" value="Quinoprotein alcohol dehydrogenase-like"/>
    <property type="match status" value="1"/>
</dbReference>
<organism evidence="5 6">
    <name type="scientific">Lepisosteus oculatus</name>
    <name type="common">Spotted gar</name>
    <dbReference type="NCBI Taxonomy" id="7918"/>
    <lineage>
        <taxon>Eukaryota</taxon>
        <taxon>Metazoa</taxon>
        <taxon>Chordata</taxon>
        <taxon>Craniata</taxon>
        <taxon>Vertebrata</taxon>
        <taxon>Euteleostomi</taxon>
        <taxon>Actinopterygii</taxon>
        <taxon>Neopterygii</taxon>
        <taxon>Holostei</taxon>
        <taxon>Semionotiformes</taxon>
        <taxon>Lepisosteidae</taxon>
        <taxon>Lepisosteus</taxon>
    </lineage>
</organism>
<dbReference type="HOGENOM" id="CLU_004491_1_0_1"/>
<dbReference type="Gene3D" id="2.130.10.10">
    <property type="entry name" value="YVTN repeat-like/Quinoprotein amine dehydrogenase"/>
    <property type="match status" value="4"/>
</dbReference>
<reference evidence="5" key="3">
    <citation type="submission" date="2025-09" db="UniProtKB">
        <authorList>
            <consortium name="Ensembl"/>
        </authorList>
    </citation>
    <scope>IDENTIFICATION</scope>
</reference>
<dbReference type="STRING" id="7918.ENSLOCP00000016791"/>
<reference evidence="5" key="2">
    <citation type="submission" date="2025-08" db="UniProtKB">
        <authorList>
            <consortium name="Ensembl"/>
        </authorList>
    </citation>
    <scope>IDENTIFICATION</scope>
</reference>
<sequence length="1301" mass="144371">MSQVKQVGLLAAGCQPWNKDVCAASGDRFAYCATLAIYVYQLDRRYNEFKLRAIMSEHKKTITAISWCPHNPDVFTSASADSLLIIWNVAEQKVVARLDNTKGIPASLSWCWNSGDAVAFVSHRGPLYIWTISGPDCGVAVHKEAHSFLSDICLFRWHPKKKGKVVFGHTDGSLSIFQPEKGSKSQKHVLRPESLEGTDEEDPVTALEWDPLSTDYLLVANLHNGIRLVDSESLSCITTFSFPSVAASVQCLAWVPSAPGMFITGDSQVGVLRVWNVSRTTPLDNFKLKKTGFHALHVLNSPPAKKSFSTNSPTKNHHTSSTSEAVPPPTLSQSQAFCLPPGHAVCCFMDGGVGLYDMGAKKWDFLRDLGHVETIFDCKFKPDDPNLLATASFDGTIKVWDINTLTAVYTSPGNEGVIYSLSWAPGDLNCIAGATSRNGGFIWDVKKAKMITRFNEHGKNGIFCIAWSHKDSKRIATCSGDGFCIIRTIDGKVLHRYKHPAAVFGCDWSQNNKDMIATGCEDKNVRVYYLATSSDQPLKVFTGHTAKVFHVRWSPLREGILCSGSDDGTVRIWDYTQDACINVLSGHTAPVRGLMWNTEVPYLLISGSWDYTIRVWDTRDGTCLDTVYDHGADVYGLTCHSSRPFTMASCSRDSTVRLWSLTPLIAPLLVNILADHNWDEIIGNTDRAMVPGAQPLLCGKVSRDIKQELDKLTSNSRVKKLRWFSECFSPPGGSKNLWDLVAVIKGQDDSLLPQNYCKGIMHMKHLVRFKTSEAQELTIVKMSKFGGGIGAPSKEERLKEAAEIHLRLGQIQRYCELMVELGEWDKALSVAPGVSMKYWKKLMQRRADQLIQEENDDVIPYCIATGDVKKLVNFFTSRGQLQEALLVAQAACEGNIHVPQISSVNHSPNTDDSNMETYNGLLHRVSKELAEWYFQDGRAVLAACCHLAVDNTELAMASLIRGNELELAVCVGTVLGEDAAQATHYVLELLARKYMTAITCFPSVGNSMTFAFLFRDLAASLLQMIPENEILLVKLCAFYPGSSAEINDLHEKCNLPSLEESVELAETAYSDGEIFQAVKYHLLSPQPEKALPIGIQFVKDQISSSDWTLDSVYPILDLLSYIRTDRLVLHKCSEDRNELLILCGYIGALLAIRRQYYSIVPALYEYTSQLMKRREVSVPLKIEQLSVELDAWRACTQSLNKSLEDVPYTPPSDAQREVYDILLNRIKEEPLSGLVGPDYVTGSNLPSHSDVQISCLTGLRIQGPVFFLEDGKSAISLNDALMWAKVNPFSPLGTGIRLNPF</sequence>
<dbReference type="InParanoid" id="W5N832"/>
<dbReference type="Pfam" id="PF00400">
    <property type="entry name" value="WD40"/>
    <property type="match status" value="7"/>
</dbReference>